<accession>A0ACC2JPY7</accession>
<comment type="caution">
    <text evidence="1">The sequence shown here is derived from an EMBL/GenBank/DDBJ whole genome shotgun (WGS) entry which is preliminary data.</text>
</comment>
<dbReference type="EMBL" id="JAPUUL010000729">
    <property type="protein sequence ID" value="KAJ8129546.1"/>
    <property type="molecule type" value="Genomic_DNA"/>
</dbReference>
<proteinExistence type="predicted"/>
<gene>
    <name evidence="1" type="ORF">O1611_g4084</name>
</gene>
<dbReference type="Proteomes" id="UP001153332">
    <property type="component" value="Unassembled WGS sequence"/>
</dbReference>
<reference evidence="1" key="1">
    <citation type="submission" date="2022-12" db="EMBL/GenBank/DDBJ databases">
        <title>Genome Sequence of Lasiodiplodia mahajangana.</title>
        <authorList>
            <person name="Buettner E."/>
        </authorList>
    </citation>
    <scope>NUCLEOTIDE SEQUENCE</scope>
    <source>
        <strain evidence="1">VT137</strain>
    </source>
</reference>
<sequence>MAHPNSLPATALADITKYQIRDAASELCKSSGAFALRNQDRTVHDYENRGDSASRGISAAFEALGLHLNEQLYPELYQVMKKMRNFKP</sequence>
<organism evidence="1 2">
    <name type="scientific">Lasiodiplodia mahajangana</name>
    <dbReference type="NCBI Taxonomy" id="1108764"/>
    <lineage>
        <taxon>Eukaryota</taxon>
        <taxon>Fungi</taxon>
        <taxon>Dikarya</taxon>
        <taxon>Ascomycota</taxon>
        <taxon>Pezizomycotina</taxon>
        <taxon>Dothideomycetes</taxon>
        <taxon>Dothideomycetes incertae sedis</taxon>
        <taxon>Botryosphaeriales</taxon>
        <taxon>Botryosphaeriaceae</taxon>
        <taxon>Lasiodiplodia</taxon>
    </lineage>
</organism>
<evidence type="ECO:0000313" key="1">
    <source>
        <dbReference type="EMBL" id="KAJ8129546.1"/>
    </source>
</evidence>
<keyword evidence="2" id="KW-1185">Reference proteome</keyword>
<name>A0ACC2JPY7_9PEZI</name>
<protein>
    <submittedName>
        <fullName evidence="1">Uncharacterized protein</fullName>
    </submittedName>
</protein>
<evidence type="ECO:0000313" key="2">
    <source>
        <dbReference type="Proteomes" id="UP001153332"/>
    </source>
</evidence>